<proteinExistence type="predicted"/>
<protein>
    <submittedName>
        <fullName evidence="1">Uncharacterized protein</fullName>
    </submittedName>
</protein>
<organism evidence="1 2">
    <name type="scientific">Mycena maculata</name>
    <dbReference type="NCBI Taxonomy" id="230809"/>
    <lineage>
        <taxon>Eukaryota</taxon>
        <taxon>Fungi</taxon>
        <taxon>Dikarya</taxon>
        <taxon>Basidiomycota</taxon>
        <taxon>Agaricomycotina</taxon>
        <taxon>Agaricomycetes</taxon>
        <taxon>Agaricomycetidae</taxon>
        <taxon>Agaricales</taxon>
        <taxon>Marasmiineae</taxon>
        <taxon>Mycenaceae</taxon>
        <taxon>Mycena</taxon>
    </lineage>
</organism>
<dbReference type="Proteomes" id="UP001215280">
    <property type="component" value="Unassembled WGS sequence"/>
</dbReference>
<sequence length="166" mass="18104">MRVTRCLANSVSGIIEGSASHSFRCTTLIQDDLLFDSNRSEDVGRLVFILEGHPSGLAVPYDIQLLCRDHLDNNGMRFLVGSQPSFSLLPSSCDNGFIAQDGNHDTGSIGVKALDLLARSEFRDYRRVVVGAVDKFQVAGSVVIYRAGVDLKRKGRRTGGSGMLER</sequence>
<name>A0AAD7KIF4_9AGAR</name>
<gene>
    <name evidence="1" type="ORF">DFH07DRAFT_727429</name>
</gene>
<evidence type="ECO:0000313" key="1">
    <source>
        <dbReference type="EMBL" id="KAJ7783767.1"/>
    </source>
</evidence>
<dbReference type="EMBL" id="JARJLG010000002">
    <property type="protein sequence ID" value="KAJ7783767.1"/>
    <property type="molecule type" value="Genomic_DNA"/>
</dbReference>
<keyword evidence="2" id="KW-1185">Reference proteome</keyword>
<comment type="caution">
    <text evidence="1">The sequence shown here is derived from an EMBL/GenBank/DDBJ whole genome shotgun (WGS) entry which is preliminary data.</text>
</comment>
<reference evidence="1" key="1">
    <citation type="submission" date="2023-03" db="EMBL/GenBank/DDBJ databases">
        <title>Massive genome expansion in bonnet fungi (Mycena s.s.) driven by repeated elements and novel gene families across ecological guilds.</title>
        <authorList>
            <consortium name="Lawrence Berkeley National Laboratory"/>
            <person name="Harder C.B."/>
            <person name="Miyauchi S."/>
            <person name="Viragh M."/>
            <person name="Kuo A."/>
            <person name="Thoen E."/>
            <person name="Andreopoulos B."/>
            <person name="Lu D."/>
            <person name="Skrede I."/>
            <person name="Drula E."/>
            <person name="Henrissat B."/>
            <person name="Morin E."/>
            <person name="Kohler A."/>
            <person name="Barry K."/>
            <person name="LaButti K."/>
            <person name="Morin E."/>
            <person name="Salamov A."/>
            <person name="Lipzen A."/>
            <person name="Mereny Z."/>
            <person name="Hegedus B."/>
            <person name="Baldrian P."/>
            <person name="Stursova M."/>
            <person name="Weitz H."/>
            <person name="Taylor A."/>
            <person name="Grigoriev I.V."/>
            <person name="Nagy L.G."/>
            <person name="Martin F."/>
            <person name="Kauserud H."/>
        </authorList>
    </citation>
    <scope>NUCLEOTIDE SEQUENCE</scope>
    <source>
        <strain evidence="1">CBHHK188m</strain>
    </source>
</reference>
<dbReference type="AlphaFoldDB" id="A0AAD7KIF4"/>
<evidence type="ECO:0000313" key="2">
    <source>
        <dbReference type="Proteomes" id="UP001215280"/>
    </source>
</evidence>
<accession>A0AAD7KIF4</accession>